<evidence type="ECO:0000256" key="1">
    <source>
        <dbReference type="SAM" id="MobiDB-lite"/>
    </source>
</evidence>
<name>A0A6H5HF98_9HEMI</name>
<dbReference type="AlphaFoldDB" id="A0A6H5HF98"/>
<proteinExistence type="predicted"/>
<feature type="compositionally biased region" description="Basic and acidic residues" evidence="1">
    <location>
        <begin position="8"/>
        <end position="34"/>
    </location>
</feature>
<protein>
    <submittedName>
        <fullName evidence="2">Uncharacterized protein</fullName>
    </submittedName>
</protein>
<accession>A0A6H5HF98</accession>
<reference evidence="2 3" key="1">
    <citation type="submission" date="2020-02" db="EMBL/GenBank/DDBJ databases">
        <authorList>
            <person name="Ferguson B K."/>
        </authorList>
    </citation>
    <scope>NUCLEOTIDE SEQUENCE [LARGE SCALE GENOMIC DNA]</scope>
</reference>
<keyword evidence="3" id="KW-1185">Reference proteome</keyword>
<evidence type="ECO:0000313" key="2">
    <source>
        <dbReference type="EMBL" id="CAB0015277.1"/>
    </source>
</evidence>
<feature type="region of interest" description="Disordered" evidence="1">
    <location>
        <begin position="1"/>
        <end position="34"/>
    </location>
</feature>
<dbReference type="EMBL" id="CADCXU010028856">
    <property type="protein sequence ID" value="CAB0015277.1"/>
    <property type="molecule type" value="Genomic_DNA"/>
</dbReference>
<sequence length="118" mass="13716">MSHRRTSRFPDSDSRPKLRTEHTETAPRRGREGEFRFSPMPVFQMLKRITNQLMRRTRKKKGLSKDHCLMSRVMPLGGNLSLESENLMEKSLNFIESSTLLTDFSGRLSGKITLIYVK</sequence>
<evidence type="ECO:0000313" key="3">
    <source>
        <dbReference type="Proteomes" id="UP000479000"/>
    </source>
</evidence>
<organism evidence="2 3">
    <name type="scientific">Nesidiocoris tenuis</name>
    <dbReference type="NCBI Taxonomy" id="355587"/>
    <lineage>
        <taxon>Eukaryota</taxon>
        <taxon>Metazoa</taxon>
        <taxon>Ecdysozoa</taxon>
        <taxon>Arthropoda</taxon>
        <taxon>Hexapoda</taxon>
        <taxon>Insecta</taxon>
        <taxon>Pterygota</taxon>
        <taxon>Neoptera</taxon>
        <taxon>Paraneoptera</taxon>
        <taxon>Hemiptera</taxon>
        <taxon>Heteroptera</taxon>
        <taxon>Panheteroptera</taxon>
        <taxon>Cimicomorpha</taxon>
        <taxon>Miridae</taxon>
        <taxon>Dicyphina</taxon>
        <taxon>Nesidiocoris</taxon>
    </lineage>
</organism>
<gene>
    <name evidence="2" type="ORF">NTEN_LOCUS19617</name>
</gene>
<dbReference type="Proteomes" id="UP000479000">
    <property type="component" value="Unassembled WGS sequence"/>
</dbReference>